<dbReference type="SUPFAM" id="SSF56935">
    <property type="entry name" value="Porins"/>
    <property type="match status" value="1"/>
</dbReference>
<evidence type="ECO:0000313" key="3">
    <source>
        <dbReference type="Proteomes" id="UP000651085"/>
    </source>
</evidence>
<dbReference type="Pfam" id="PF14905">
    <property type="entry name" value="OMP_b-brl_3"/>
    <property type="match status" value="1"/>
</dbReference>
<reference evidence="2" key="1">
    <citation type="submission" date="2020-08" db="EMBL/GenBank/DDBJ databases">
        <title>Genome public.</title>
        <authorList>
            <person name="Liu C."/>
            <person name="Sun Q."/>
        </authorList>
    </citation>
    <scope>NUCLEOTIDE SEQUENCE</scope>
    <source>
        <strain evidence="2">N12</strain>
    </source>
</reference>
<dbReference type="AlphaFoldDB" id="A0A926IQQ7"/>
<evidence type="ECO:0000259" key="1">
    <source>
        <dbReference type="Pfam" id="PF14905"/>
    </source>
</evidence>
<accession>A0A926IQQ7</accession>
<dbReference type="EMBL" id="JACRTF010000001">
    <property type="protein sequence ID" value="MBC8594584.1"/>
    <property type="molecule type" value="Genomic_DNA"/>
</dbReference>
<keyword evidence="3" id="KW-1185">Reference proteome</keyword>
<comment type="caution">
    <text evidence="2">The sequence shown here is derived from an EMBL/GenBank/DDBJ whole genome shotgun (WGS) entry which is preliminary data.</text>
</comment>
<dbReference type="InterPro" id="IPR041700">
    <property type="entry name" value="OMP_b-brl_3"/>
</dbReference>
<gene>
    <name evidence="2" type="ORF">H8744_15340</name>
</gene>
<protein>
    <submittedName>
        <fullName evidence="2">Outer membrane beta-barrel protein</fullName>
    </submittedName>
</protein>
<evidence type="ECO:0000313" key="2">
    <source>
        <dbReference type="EMBL" id="MBC8594584.1"/>
    </source>
</evidence>
<organism evidence="2 3">
    <name type="scientific">Jilunia laotingensis</name>
    <dbReference type="NCBI Taxonomy" id="2763675"/>
    <lineage>
        <taxon>Bacteria</taxon>
        <taxon>Pseudomonadati</taxon>
        <taxon>Bacteroidota</taxon>
        <taxon>Bacteroidia</taxon>
        <taxon>Bacteroidales</taxon>
        <taxon>Bacteroidaceae</taxon>
        <taxon>Jilunia</taxon>
    </lineage>
</organism>
<dbReference type="Proteomes" id="UP000651085">
    <property type="component" value="Unassembled WGS sequence"/>
</dbReference>
<name>A0A926IQQ7_9BACT</name>
<sequence>MRRIYLLLFFIILALMQLFGQEMPQSNDTINSYIDSIYRELPEVMISGERPLVKATQGKLVYDLPRLIKDLPVDNVYDAVKELPGVAEINGGITLAGQSVTVVIDGKVTNMTPDQLNALLKTIPASRIENAEVMYSAPARYQVRGAMINICLKQGDGSAPSLQGEVFSEYNQQYYANLTERTSLLYSGNKLSADFLYSYGHGRGYFLTDKEAMHTLEDGSKYQMNTNEVSKSRHNTHSFRLGVDYNFTKDHQLSIVYNGNITNGHNHGTVNGVQISNTRKQSTSQLHNGRMDYRTPFGMKAGVEFTYYNSPSTQLLHSRLYDQQLDFLAKDGQRINRWKAFLAKEHTLTKEWGINYGIMYMNSIDNSFQYYYQPESGKLLPGSNNMSSRHREQTLNLYAGFNKNFGESVSLDVSMAVEQYHNEVWNEWNIFPTLNLSYMPSAGNVWQLSLSSDKGYPEYWATQDAISYLGGGYSEIHGNPYLKPNVGYQTQLLYVLNNKYIFTAWFNHSNDYFVQTLYQSPERLLEIYKYLNFDYKQQTGVQAVIPFKIKEWLNSRITLIGVYDREKDCDFWDIPFDRKVVFGMAFMNNTFMLSSKPNIKLIVNGMVRSKATQGIYDLPASGNVDIALRYTFAKGKALLTVRCNDIFETSQVSPRINFETQNVINNYSCFRQFGISFSYKFGGYKERQRESVDTSRFK</sequence>
<proteinExistence type="predicted"/>
<feature type="domain" description="Outer membrane protein beta-barrel" evidence="1">
    <location>
        <begin position="300"/>
        <end position="679"/>
    </location>
</feature>